<sequence length="130" mass="14236">MDFKYYRDPANGDVYAFEADGSQDAYIKEGFVQMTADQIEAHLKAQQANKVLPTAVTMRQARLALLKQGLLAQVNAAVADLPGDEGEAARIEWQFAGFVEKDSELVVSLARALGWTDGKLEALFELAVTL</sequence>
<name>A0A0C6P0S0_BORBO</name>
<organism evidence="1 2">
    <name type="scientific">Bordetella bronchiseptica 253</name>
    <dbReference type="NCBI Taxonomy" id="568707"/>
    <lineage>
        <taxon>Bacteria</taxon>
        <taxon>Pseudomonadati</taxon>
        <taxon>Pseudomonadota</taxon>
        <taxon>Betaproteobacteria</taxon>
        <taxon>Burkholderiales</taxon>
        <taxon>Alcaligenaceae</taxon>
        <taxon>Bordetella</taxon>
    </lineage>
</organism>
<accession>A0A0C6P0S0</accession>
<evidence type="ECO:0000313" key="1">
    <source>
        <dbReference type="EMBL" id="CCJ51983.1"/>
    </source>
</evidence>
<protein>
    <submittedName>
        <fullName evidence="1">Putative phage-related protein</fullName>
    </submittedName>
</protein>
<dbReference type="RefSeq" id="WP_015063630.1">
    <property type="nucleotide sequence ID" value="NC_019382.1"/>
</dbReference>
<reference evidence="1 2" key="1">
    <citation type="journal article" date="2012" name="BMC Genomics">
        <title>Comparative genomics of the classical Bordetella subspecies: the evolution and exchange of virulence-associated diversity amongst closely related pathogens.</title>
        <authorList>
            <person name="Park J."/>
            <person name="Zhang Y."/>
            <person name="Buboltz A.M."/>
            <person name="Zhang X."/>
            <person name="Schuster S.C."/>
            <person name="Ahuja U."/>
            <person name="Liu M."/>
            <person name="Miller J.F."/>
            <person name="Sebaihia M."/>
            <person name="Bentley S.D."/>
            <person name="Parkhill J."/>
            <person name="Harvill E.T."/>
        </authorList>
    </citation>
    <scope>NUCLEOTIDE SEQUENCE [LARGE SCALE GENOMIC DNA]</scope>
    <source>
        <strain evidence="1 2">253</strain>
    </source>
</reference>
<dbReference type="KEGG" id="bbh:BN112_0065"/>
<dbReference type="AlphaFoldDB" id="A0A0C6P0S0"/>
<gene>
    <name evidence="1" type="ORF">BN112_0065</name>
</gene>
<dbReference type="OrthoDB" id="8660792at2"/>
<evidence type="ECO:0000313" key="2">
    <source>
        <dbReference type="Proteomes" id="UP000007564"/>
    </source>
</evidence>
<dbReference type="HOGENOM" id="CLU_150454_0_0_4"/>
<dbReference type="Proteomes" id="UP000007564">
    <property type="component" value="Chromosome"/>
</dbReference>
<dbReference type="EMBL" id="HE965806">
    <property type="protein sequence ID" value="CCJ51983.1"/>
    <property type="molecule type" value="Genomic_DNA"/>
</dbReference>
<proteinExistence type="predicted"/>